<feature type="region of interest" description="Disordered" evidence="1">
    <location>
        <begin position="78"/>
        <end position="100"/>
    </location>
</feature>
<feature type="compositionally biased region" description="Basic residues" evidence="1">
    <location>
        <begin position="80"/>
        <end position="89"/>
    </location>
</feature>
<evidence type="ECO:0000256" key="1">
    <source>
        <dbReference type="SAM" id="MobiDB-lite"/>
    </source>
</evidence>
<dbReference type="GO" id="GO:0008270">
    <property type="term" value="F:zinc ion binding"/>
    <property type="evidence" value="ECO:0007669"/>
    <property type="project" value="InterPro"/>
</dbReference>
<dbReference type="Proteomes" id="UP000314223">
    <property type="component" value="Unassembled WGS sequence"/>
</dbReference>
<comment type="caution">
    <text evidence="3">The sequence shown here is derived from an EMBL/GenBank/DDBJ whole genome shotgun (WGS) entry which is preliminary data.</text>
</comment>
<dbReference type="RefSeq" id="WP_139468053.1">
    <property type="nucleotide sequence ID" value="NZ_VDMQ01000003.1"/>
</dbReference>
<keyword evidence="3" id="KW-0540">Nuclease</keyword>
<evidence type="ECO:0000259" key="2">
    <source>
        <dbReference type="SMART" id="SM00507"/>
    </source>
</evidence>
<dbReference type="GO" id="GO:0004519">
    <property type="term" value="F:endonuclease activity"/>
    <property type="evidence" value="ECO:0007669"/>
    <property type="project" value="UniProtKB-KW"/>
</dbReference>
<feature type="domain" description="HNH nuclease" evidence="2">
    <location>
        <begin position="15"/>
        <end position="76"/>
    </location>
</feature>
<proteinExistence type="predicted"/>
<sequence>MATSRTGTGKWKRVRAEAIKRARDNGLTRCPSCRTPLDYEWSKRPNSAEADHIIPHARGGTDTLDNVQVICRLCNQTKGAGKKRKRRAGKRVEPTTRVPW</sequence>
<evidence type="ECO:0000313" key="3">
    <source>
        <dbReference type="EMBL" id="TNM55914.1"/>
    </source>
</evidence>
<dbReference type="CDD" id="cd00085">
    <property type="entry name" value="HNHc"/>
    <property type="match status" value="1"/>
</dbReference>
<dbReference type="EMBL" id="VDMQ01000003">
    <property type="protein sequence ID" value="TNM55914.1"/>
    <property type="molecule type" value="Genomic_DNA"/>
</dbReference>
<evidence type="ECO:0000313" key="4">
    <source>
        <dbReference type="Proteomes" id="UP000314223"/>
    </source>
</evidence>
<gene>
    <name evidence="3" type="ORF">FHQ09_06665</name>
</gene>
<dbReference type="AlphaFoldDB" id="A0A5C4X390"/>
<dbReference type="GO" id="GO:0003676">
    <property type="term" value="F:nucleic acid binding"/>
    <property type="evidence" value="ECO:0007669"/>
    <property type="project" value="InterPro"/>
</dbReference>
<keyword evidence="3" id="KW-0255">Endonuclease</keyword>
<dbReference type="Gene3D" id="1.10.30.50">
    <property type="match status" value="1"/>
</dbReference>
<dbReference type="Pfam" id="PF01844">
    <property type="entry name" value="HNH"/>
    <property type="match status" value="1"/>
</dbReference>
<accession>A0A5C4X390</accession>
<name>A0A5C4X390_9MICO</name>
<organism evidence="3 4">
    <name type="scientific">Brevibacterium sediminis</name>
    <dbReference type="NCBI Taxonomy" id="1857024"/>
    <lineage>
        <taxon>Bacteria</taxon>
        <taxon>Bacillati</taxon>
        <taxon>Actinomycetota</taxon>
        <taxon>Actinomycetes</taxon>
        <taxon>Micrococcales</taxon>
        <taxon>Brevibacteriaceae</taxon>
        <taxon>Brevibacterium</taxon>
    </lineage>
</organism>
<dbReference type="SMART" id="SM00507">
    <property type="entry name" value="HNHc"/>
    <property type="match status" value="1"/>
</dbReference>
<dbReference type="InterPro" id="IPR002711">
    <property type="entry name" value="HNH"/>
</dbReference>
<dbReference type="InterPro" id="IPR003615">
    <property type="entry name" value="HNH_nuc"/>
</dbReference>
<protein>
    <submittedName>
        <fullName evidence="3">HNH endonuclease</fullName>
    </submittedName>
</protein>
<keyword evidence="3" id="KW-0378">Hydrolase</keyword>
<reference evidence="3 4" key="1">
    <citation type="submission" date="2019-06" db="EMBL/GenBank/DDBJ databases">
        <authorList>
            <person name="Mardanova A.M."/>
            <person name="Pudova D.S."/>
            <person name="Shagimardanova E.I."/>
            <person name="Gogoleva N.E."/>
            <person name="Lutfullin M.T."/>
            <person name="Hadieva G.F."/>
            <person name="Sharipova M.R."/>
        </authorList>
    </citation>
    <scope>NUCLEOTIDE SEQUENCE [LARGE SCALE GENOMIC DNA]</scope>
    <source>
        <strain evidence="3 4">MG-1</strain>
    </source>
</reference>